<dbReference type="Pfam" id="PF13948">
    <property type="entry name" value="DUF4215"/>
    <property type="match status" value="15"/>
</dbReference>
<evidence type="ECO:0000313" key="8">
    <source>
        <dbReference type="Proteomes" id="UP000689195"/>
    </source>
</evidence>
<evidence type="ECO:0000259" key="6">
    <source>
        <dbReference type="SMART" id="SM00181"/>
    </source>
</evidence>
<sequence length="2269" mass="259208">MILNLTIFTLLIVFIQNVTANWRLVDYSFSEKLISHNNWEMKECCSSGSSNVVFDINSCASNQLQYVRLTKFKRYLQKTFAYKSFQVQIIFDAFFDGAISENSEIAVMYDSNRSSDNDRQLFLLDYDENDLYQDSRLICHNSLGRFKLETIVSNQVDSYSNNFSIKICFDPYDHRCDDDCDRDHHYSDSYCDNDYIQIGIRNMLVYVNTCHPTCLTCDGPTESDCLTCFDNKVVQVGECECIPEQQFSETYIGCLQECSRDYSIARFDKICVKDTRIKSKFTLFEDNVIPQSDYRYSPLIFEKDEFYPKNTDLIQDNCNGLSFIGKLQFSEGMIYQMNLENAVKFIRIRITFYLFNFEETSSIQIIHNNQLQSRITKGSSDFQVENLLKIFEKNQNCDSSYTLLRIEMTFQLFNTNPIILIQGQLQQESESWGFRNVTVDTGFCQENCLVCSDFATCTQCDSTYKLFKNKCVQSCPIHSSNCIDYEDIIPYSRYFAKGFYDLNMTIDEIDEFYDSTTDPSHSLSTRQKFSFLNNKTVLGGLLVWNDGSYTKTWVISKPHYAASIYFNLTYGDGYTGQFYYKIGASSSIAFQGPFNNPGGGINLVGRTGLESTRYFNVSLTNFYTNNLYVEFKCDASTTNITKEFCAISEYFIVIHYCPPLCSSCTSLTSCSDPGYTGPNCGSSQYLDFDQQTETYSCKNCNQPGCNTCTRAEQCTSCVSNLFYLSNGICLCNPFTFFQVNTCVQCNKYCENCFGNSKQNCLTCVNDYHRGIQRNQCLCLPGYYDDGINLPCLPICGDQIIVEEEDCDDGNNNPFDGCHNCKFACNFACDICINGKCYQCKSGYEVHNNDCRSICQGNALALLQQCFEEYRNCVNCQYECSLNCIECHFGRCILCDEDNGWYSQIDGTCNSICGDGIVTSLTEMCDDGNNNPSDGCYHCQFSCDQFCHTCINSLCIVCQNGYQLIENKCIPICQDGLLIFPEQCEDGNITPYDGCFNCQFQCSSHCIDCDYGICQQCNELSGWYLQQDGSCKSICGDNILVLEEEECDDHNTHCNQCQITCDINCQQCYKGVCTSCVQGYLWMQSIKKCVKVCGESVLVKYEKVCDDGNNLLDDGCYQCQLSCQEQCTFCTINGCLECNTLGWKLDVLQNKCETICGDGIVVQNYEECDDLIDQNCFQCRYNCQDSCLICHNGDCLQCQEGWLINLDQKCYSFFGDSKVVGDEQCDDNNQIMYDGCYLSQYQCQASCMVCKFGVCTKCEDGYQNLNGKCFEILNDGHIKGNEQCDDMNLTAEDGCFNGQFDCPEDCEYCFQGQCLQCNLESSQLNTLNNQCISLCGDGYLSHYEQCDDANNIPYDGCFQCFFQCNYYCHTCYNGVCSKCSIGYYLDQSKNNCYSICGDGIVAHDEQCDNGNLISDHLCVDCKLLCQEQCTTCIDGQCLECISFGWQLDAINMNCQPICGDLLVLGNEQCDDGNENDDDGCIDCYFQCQEQCTLCERGECRECNVEGWQLNINKCTTICGDQLVLGKEECDDGNHIPHDGCYECKYQCQEQCTDCVMGICKACIQSGWILNQNNLCSTYCGDRITVDPYEQCDDGNDIPYDGCYQCEFQCEQLCTICQLGICYECNQLGWIIWNNQCTPYCGDGLIVGNEQCDDMNFIQNDGCFECKFKCDQYCIDCYEGICKECPEGMHLLDLICQPICGDGFHLQQIEQCDDGNIENSDGCNSQCKIEKDWICNTNQNSFSVCYYEKQPDFSIIVLTPYPHEFCDIQVLFTQQVKFSPNIKQNINDHIKTSIQNLDNDKYDIQMTHQSEVSHDQVTDLVLQFKVVFLTPIEKPVFQIEFHNDPILSELNQPLTKSQGSIQLLTPIVLSPDQVLIAQQASSFNEAIIISLGTLSSICLLTGQSEIFWNLMDQLQYLSYVKYINIGFSPNLNIFFEVFQLITVSPLMEALGFQTFFDSLDGNRKYVIETSNKFQKDNINAYFLDNFQSFLFCLITTYFSYSTGKIIYMLLNKILFKQIFKLPISINKLLINTRKQLQLKISEFYFNALLRLLLSNAYDISFACAIQMAYYPVEKNNILLINYYLSCLFYIGIIGAILFFINISSSFSKQNSIRNRSKYEAMFDGINDNYNIWTFQYNSIQLIKKLIFISFIVFLQDNGFIQAIGISFFQSLFLIHTLLNKPLSNQFEYMKILITESLIIFNSISFLFYLYQVELTLKSESIINIGWLHIFTFSLILAATFILDLIQQIRKLIKFIGIGVKKPEQQLEPIFY</sequence>
<dbReference type="PANTHER" id="PTHR38934:SF6">
    <property type="entry name" value="CHROMOSOME UNDETERMINED SCAFFOLD_176, WHOLE GENOME SHOTGUN SEQUENCE"/>
    <property type="match status" value="1"/>
</dbReference>
<feature type="domain" description="EGF-like" evidence="6">
    <location>
        <begin position="1419"/>
        <end position="1454"/>
    </location>
</feature>
<feature type="domain" description="EGF-like" evidence="6">
    <location>
        <begin position="937"/>
        <end position="969"/>
    </location>
</feature>
<keyword evidence="3" id="KW-1015">Disulfide bond</keyword>
<feature type="domain" description="EGF-like" evidence="6">
    <location>
        <begin position="1663"/>
        <end position="1695"/>
    </location>
</feature>
<feature type="domain" description="EGF-like" evidence="6">
    <location>
        <begin position="823"/>
        <end position="851"/>
    </location>
</feature>
<keyword evidence="4" id="KW-0812">Transmembrane</keyword>
<keyword evidence="4" id="KW-0472">Membrane</keyword>
<evidence type="ECO:0000256" key="1">
    <source>
        <dbReference type="ARBA" id="ARBA00022729"/>
    </source>
</evidence>
<dbReference type="PANTHER" id="PTHR38934">
    <property type="entry name" value="HYPHALLY REGULATED CELL WALL PROTEIN 1"/>
    <property type="match status" value="1"/>
</dbReference>
<keyword evidence="4" id="KW-1133">Transmembrane helix</keyword>
<evidence type="ECO:0000256" key="4">
    <source>
        <dbReference type="SAM" id="Phobius"/>
    </source>
</evidence>
<proteinExistence type="predicted"/>
<keyword evidence="1 5" id="KW-0732">Signal</keyword>
<evidence type="ECO:0000256" key="3">
    <source>
        <dbReference type="ARBA" id="ARBA00023157"/>
    </source>
</evidence>
<evidence type="ECO:0000313" key="7">
    <source>
        <dbReference type="EMBL" id="CAD8203021.1"/>
    </source>
</evidence>
<evidence type="ECO:0000256" key="2">
    <source>
        <dbReference type="ARBA" id="ARBA00022737"/>
    </source>
</evidence>
<feature type="transmembrane region" description="Helical" evidence="4">
    <location>
        <begin position="2041"/>
        <end position="2068"/>
    </location>
</feature>
<feature type="chain" id="PRO_5035892756" description="EGF-like domain-containing protein" evidence="5">
    <location>
        <begin position="21"/>
        <end position="2269"/>
    </location>
</feature>
<keyword evidence="2" id="KW-0677">Repeat</keyword>
<feature type="domain" description="EGF-like" evidence="6">
    <location>
        <begin position="751"/>
        <end position="796"/>
    </location>
</feature>
<keyword evidence="8" id="KW-1185">Reference proteome</keyword>
<dbReference type="OrthoDB" id="409374at2759"/>
<dbReference type="SMART" id="SM00181">
    <property type="entry name" value="EGF"/>
    <property type="match status" value="9"/>
</dbReference>
<feature type="transmembrane region" description="Helical" evidence="4">
    <location>
        <begin position="1986"/>
        <end position="2008"/>
    </location>
</feature>
<feature type="domain" description="EGF-like" evidence="6">
    <location>
        <begin position="1362"/>
        <end position="1392"/>
    </location>
</feature>
<feature type="domain" description="EGF-like" evidence="6">
    <location>
        <begin position="1541"/>
        <end position="1575"/>
    </location>
</feature>
<organism evidence="7 8">
    <name type="scientific">Paramecium pentaurelia</name>
    <dbReference type="NCBI Taxonomy" id="43138"/>
    <lineage>
        <taxon>Eukaryota</taxon>
        <taxon>Sar</taxon>
        <taxon>Alveolata</taxon>
        <taxon>Ciliophora</taxon>
        <taxon>Intramacronucleata</taxon>
        <taxon>Oligohymenophorea</taxon>
        <taxon>Peniculida</taxon>
        <taxon>Parameciidae</taxon>
        <taxon>Paramecium</taxon>
    </lineage>
</organism>
<protein>
    <recommendedName>
        <fullName evidence="6">EGF-like domain-containing protein</fullName>
    </recommendedName>
</protein>
<dbReference type="SMART" id="SM00261">
    <property type="entry name" value="FU"/>
    <property type="match status" value="12"/>
</dbReference>
<feature type="transmembrane region" description="Helical" evidence="4">
    <location>
        <begin position="2080"/>
        <end position="2101"/>
    </location>
</feature>
<feature type="transmembrane region" description="Helical" evidence="4">
    <location>
        <begin position="2220"/>
        <end position="2243"/>
    </location>
</feature>
<dbReference type="InterPro" id="IPR006212">
    <property type="entry name" value="Furin_repeat"/>
</dbReference>
<dbReference type="CDD" id="cd00064">
    <property type="entry name" value="FU"/>
    <property type="match status" value="1"/>
</dbReference>
<dbReference type="EMBL" id="CAJJDO010000132">
    <property type="protein sequence ID" value="CAD8203021.1"/>
    <property type="molecule type" value="Genomic_DNA"/>
</dbReference>
<accession>A0A8S1XP53</accession>
<dbReference type="InterPro" id="IPR000742">
    <property type="entry name" value="EGF"/>
</dbReference>
<feature type="domain" description="EGF-like" evidence="6">
    <location>
        <begin position="1181"/>
        <end position="1210"/>
    </location>
</feature>
<dbReference type="InterPro" id="IPR011936">
    <property type="entry name" value="Myxo_disulph_rpt"/>
</dbReference>
<dbReference type="Proteomes" id="UP000689195">
    <property type="component" value="Unassembled WGS sequence"/>
</dbReference>
<name>A0A8S1XP53_9CILI</name>
<evidence type="ECO:0000256" key="5">
    <source>
        <dbReference type="SAM" id="SignalP"/>
    </source>
</evidence>
<feature type="domain" description="EGF-like" evidence="6">
    <location>
        <begin position="443"/>
        <end position="472"/>
    </location>
</feature>
<comment type="caution">
    <text evidence="7">The sequence shown here is derived from an EMBL/GenBank/DDBJ whole genome shotgun (WGS) entry which is preliminary data.</text>
</comment>
<dbReference type="NCBIfam" id="TIGR02232">
    <property type="entry name" value="myxo_disulf_rpt"/>
    <property type="match status" value="5"/>
</dbReference>
<gene>
    <name evidence="7" type="ORF">PPENT_87.1.T1320170</name>
</gene>
<feature type="signal peptide" evidence="5">
    <location>
        <begin position="1"/>
        <end position="20"/>
    </location>
</feature>
<reference evidence="7" key="1">
    <citation type="submission" date="2021-01" db="EMBL/GenBank/DDBJ databases">
        <authorList>
            <consortium name="Genoscope - CEA"/>
            <person name="William W."/>
        </authorList>
    </citation>
    <scope>NUCLEOTIDE SEQUENCE</scope>
</reference>
<feature type="transmembrane region" description="Helical" evidence="4">
    <location>
        <begin position="2189"/>
        <end position="2208"/>
    </location>
</feature>